<proteinExistence type="predicted"/>
<accession>A0A250IF28</accession>
<evidence type="ECO:0000313" key="1">
    <source>
        <dbReference type="EMBL" id="ATB29843.1"/>
    </source>
</evidence>
<name>A0A250IF28_9BACT</name>
<dbReference type="KEGG" id="mbd:MEBOL_003298"/>
<dbReference type="AlphaFoldDB" id="A0A250IF28"/>
<keyword evidence="2" id="KW-1185">Reference proteome</keyword>
<dbReference type="EMBL" id="CP022163">
    <property type="protein sequence ID" value="ATB29843.1"/>
    <property type="molecule type" value="Genomic_DNA"/>
</dbReference>
<evidence type="ECO:0000313" key="2">
    <source>
        <dbReference type="Proteomes" id="UP000217289"/>
    </source>
</evidence>
<sequence>MGVWWVAGCVTGPRGLPEYGPRLQGQSCVLSPGCMAPAVGGEVLVPTTVLRAAQVVRGVLTLKDFLDEAEVARVEEVLVRCAREADFQVNEREYGRGRVPDDVECKRVVGHDSKGREILRAMELGTLKHEVAFACVARELGEDFTDHLTREPRYRREPVTGAYSLTQTLSGSLRPDIVLHLVHDADRIQFLYDFFFPCTSGSKSNPLGAENKNLLEKLGKYRLLAEESRRALVTPQLGISR</sequence>
<protein>
    <submittedName>
        <fullName evidence="1">Uncharacterized protein</fullName>
    </submittedName>
</protein>
<dbReference type="Proteomes" id="UP000217289">
    <property type="component" value="Chromosome"/>
</dbReference>
<reference evidence="1 2" key="1">
    <citation type="submission" date="2017-06" db="EMBL/GenBank/DDBJ databases">
        <authorList>
            <person name="Kim H.J."/>
            <person name="Triplett B.A."/>
        </authorList>
    </citation>
    <scope>NUCLEOTIDE SEQUENCE [LARGE SCALE GENOMIC DNA]</scope>
    <source>
        <strain evidence="1 2">DSM 14713</strain>
    </source>
</reference>
<gene>
    <name evidence="1" type="ORF">MEBOL_003298</name>
</gene>
<organism evidence="1 2">
    <name type="scientific">Melittangium boletus DSM 14713</name>
    <dbReference type="NCBI Taxonomy" id="1294270"/>
    <lineage>
        <taxon>Bacteria</taxon>
        <taxon>Pseudomonadati</taxon>
        <taxon>Myxococcota</taxon>
        <taxon>Myxococcia</taxon>
        <taxon>Myxococcales</taxon>
        <taxon>Cystobacterineae</taxon>
        <taxon>Archangiaceae</taxon>
        <taxon>Melittangium</taxon>
    </lineage>
</organism>